<protein>
    <submittedName>
        <fullName evidence="1">Uncharacterized protein</fullName>
    </submittedName>
</protein>
<feature type="non-terminal residue" evidence="1">
    <location>
        <position position="1"/>
    </location>
</feature>
<gene>
    <name evidence="1" type="ORF">MNBD_BACTEROID07-30</name>
</gene>
<reference evidence="1" key="1">
    <citation type="submission" date="2018-06" db="EMBL/GenBank/DDBJ databases">
        <authorList>
            <person name="Zhirakovskaya E."/>
        </authorList>
    </citation>
    <scope>NUCLEOTIDE SEQUENCE</scope>
</reference>
<dbReference type="AlphaFoldDB" id="A0A3B0UVC6"/>
<sequence length="133" mass="15097">PFFVVLTKQTANIEDWLIALATIVNQRPVDSWRDTDLQIFSTRLHDFSDRFQALESVVAAELKIPAKSNNQEIRHVSIMNSSGKNHRKIIRVKKKTLSGMKSIVSELNKTLANDELEALLLLIGDQILSEEQN</sequence>
<organism evidence="1">
    <name type="scientific">hydrothermal vent metagenome</name>
    <dbReference type="NCBI Taxonomy" id="652676"/>
    <lineage>
        <taxon>unclassified sequences</taxon>
        <taxon>metagenomes</taxon>
        <taxon>ecological metagenomes</taxon>
    </lineage>
</organism>
<dbReference type="EMBL" id="UOET01000256">
    <property type="protein sequence ID" value="VAW28559.1"/>
    <property type="molecule type" value="Genomic_DNA"/>
</dbReference>
<accession>A0A3B0UVC6</accession>
<proteinExistence type="predicted"/>
<name>A0A3B0UVC6_9ZZZZ</name>
<evidence type="ECO:0000313" key="1">
    <source>
        <dbReference type="EMBL" id="VAW28559.1"/>
    </source>
</evidence>